<evidence type="ECO:0000256" key="1">
    <source>
        <dbReference type="SAM" id="MobiDB-lite"/>
    </source>
</evidence>
<dbReference type="EMBL" id="BTSY01000006">
    <property type="protein sequence ID" value="GMT33915.1"/>
    <property type="molecule type" value="Genomic_DNA"/>
</dbReference>
<reference evidence="2" key="1">
    <citation type="submission" date="2023-10" db="EMBL/GenBank/DDBJ databases">
        <title>Genome assembly of Pristionchus species.</title>
        <authorList>
            <person name="Yoshida K."/>
            <person name="Sommer R.J."/>
        </authorList>
    </citation>
    <scope>NUCLEOTIDE SEQUENCE</scope>
    <source>
        <strain evidence="2">RS5133</strain>
    </source>
</reference>
<gene>
    <name evidence="2" type="ORF">PFISCL1PPCAC_25212</name>
</gene>
<sequence>YQWLRQWLRMLERRHATTLSTMIWLRFASLWSPFSPLDSSSSHYASSSPKHCSVTKPTSGRRSDARWEMTMISLKLLMMRARMSRTTDKRPFSSKPAPSPQVKRTNDDSCDTDL</sequence>
<feature type="non-terminal residue" evidence="2">
    <location>
        <position position="1"/>
    </location>
</feature>
<protein>
    <submittedName>
        <fullName evidence="2">Uncharacterized protein</fullName>
    </submittedName>
</protein>
<dbReference type="Proteomes" id="UP001432322">
    <property type="component" value="Unassembled WGS sequence"/>
</dbReference>
<organism evidence="2 3">
    <name type="scientific">Pristionchus fissidentatus</name>
    <dbReference type="NCBI Taxonomy" id="1538716"/>
    <lineage>
        <taxon>Eukaryota</taxon>
        <taxon>Metazoa</taxon>
        <taxon>Ecdysozoa</taxon>
        <taxon>Nematoda</taxon>
        <taxon>Chromadorea</taxon>
        <taxon>Rhabditida</taxon>
        <taxon>Rhabditina</taxon>
        <taxon>Diplogasteromorpha</taxon>
        <taxon>Diplogasteroidea</taxon>
        <taxon>Neodiplogasteridae</taxon>
        <taxon>Pristionchus</taxon>
    </lineage>
</organism>
<feature type="region of interest" description="Disordered" evidence="1">
    <location>
        <begin position="37"/>
        <end position="64"/>
    </location>
</feature>
<feature type="compositionally biased region" description="Low complexity" evidence="1">
    <location>
        <begin position="37"/>
        <end position="52"/>
    </location>
</feature>
<keyword evidence="3" id="KW-1185">Reference proteome</keyword>
<evidence type="ECO:0000313" key="3">
    <source>
        <dbReference type="Proteomes" id="UP001432322"/>
    </source>
</evidence>
<evidence type="ECO:0000313" key="2">
    <source>
        <dbReference type="EMBL" id="GMT33915.1"/>
    </source>
</evidence>
<dbReference type="AlphaFoldDB" id="A0AAV5WTM2"/>
<name>A0AAV5WTM2_9BILA</name>
<feature type="region of interest" description="Disordered" evidence="1">
    <location>
        <begin position="84"/>
        <end position="114"/>
    </location>
</feature>
<comment type="caution">
    <text evidence="2">The sequence shown here is derived from an EMBL/GenBank/DDBJ whole genome shotgun (WGS) entry which is preliminary data.</text>
</comment>
<proteinExistence type="predicted"/>
<accession>A0AAV5WTM2</accession>